<dbReference type="GO" id="GO:0006508">
    <property type="term" value="P:proteolysis"/>
    <property type="evidence" value="ECO:0007669"/>
    <property type="project" value="InterPro"/>
</dbReference>
<dbReference type="Pfam" id="PF14543">
    <property type="entry name" value="TAXi_N"/>
    <property type="match status" value="1"/>
</dbReference>
<dbReference type="STRING" id="4565.A0A3B6QH38"/>
<name>A0A3B6QH38_WHEAT</name>
<dbReference type="PANTHER" id="PTHR13683">
    <property type="entry name" value="ASPARTYL PROTEASES"/>
    <property type="match status" value="1"/>
</dbReference>
<dbReference type="Gramene" id="TraesROB_scaffold_040377_01G000200.1">
    <property type="protein sequence ID" value="TraesROB_scaffold_040377_01G000200.1"/>
    <property type="gene ID" value="TraesROB_scaffold_040377_01G000200"/>
</dbReference>
<organism evidence="4">
    <name type="scientific">Triticum aestivum</name>
    <name type="common">Wheat</name>
    <dbReference type="NCBI Taxonomy" id="4565"/>
    <lineage>
        <taxon>Eukaryota</taxon>
        <taxon>Viridiplantae</taxon>
        <taxon>Streptophyta</taxon>
        <taxon>Embryophyta</taxon>
        <taxon>Tracheophyta</taxon>
        <taxon>Spermatophyta</taxon>
        <taxon>Magnoliopsida</taxon>
        <taxon>Liliopsida</taxon>
        <taxon>Poales</taxon>
        <taxon>Poaceae</taxon>
        <taxon>BOP clade</taxon>
        <taxon>Pooideae</taxon>
        <taxon>Triticodae</taxon>
        <taxon>Triticeae</taxon>
        <taxon>Triticinae</taxon>
        <taxon>Triticum</taxon>
    </lineage>
</organism>
<dbReference type="Proteomes" id="UP000019116">
    <property type="component" value="Chromosome 6D"/>
</dbReference>
<feature type="chain" id="PRO_5043179459" description="Peptidase A1 domain-containing protein" evidence="2">
    <location>
        <begin position="31"/>
        <end position="442"/>
    </location>
</feature>
<comment type="similarity">
    <text evidence="1">Belongs to the peptidase A1 family.</text>
</comment>
<dbReference type="Gramene" id="TraesCLE_scaffold_032824_01G000200.1">
    <property type="protein sequence ID" value="TraesCLE_scaffold_032824_01G000200.1"/>
    <property type="gene ID" value="TraesCLE_scaffold_032824_01G000200"/>
</dbReference>
<evidence type="ECO:0000256" key="1">
    <source>
        <dbReference type="ARBA" id="ARBA00007447"/>
    </source>
</evidence>
<proteinExistence type="inferred from homology"/>
<dbReference type="GO" id="GO:0004190">
    <property type="term" value="F:aspartic-type endopeptidase activity"/>
    <property type="evidence" value="ECO:0007669"/>
    <property type="project" value="InterPro"/>
</dbReference>
<dbReference type="Gramene" id="TraesJUL6D03G03789820.1">
    <property type="protein sequence ID" value="TraesJUL6D03G03789820.1"/>
    <property type="gene ID" value="TraesJUL6D03G03789820"/>
</dbReference>
<dbReference type="Gramene" id="TraesSTA6D03G03749860.1">
    <property type="protein sequence ID" value="TraesSTA6D03G03749860.1"/>
    <property type="gene ID" value="TraesSTA6D03G03749860"/>
</dbReference>
<dbReference type="InterPro" id="IPR001461">
    <property type="entry name" value="Aspartic_peptidase_A1"/>
</dbReference>
<dbReference type="Gramene" id="TraesCS6D02G263900.1">
    <property type="protein sequence ID" value="TraesCS6D02G263900.1"/>
    <property type="gene ID" value="TraesCS6D02G263900"/>
</dbReference>
<dbReference type="InterPro" id="IPR032799">
    <property type="entry name" value="TAXi_C"/>
</dbReference>
<dbReference type="PROSITE" id="PS51767">
    <property type="entry name" value="PEPTIDASE_A1"/>
    <property type="match status" value="1"/>
</dbReference>
<evidence type="ECO:0000259" key="3">
    <source>
        <dbReference type="PROSITE" id="PS51767"/>
    </source>
</evidence>
<dbReference type="FunFam" id="2.40.70.10:FF:000013">
    <property type="entry name" value="Aspartyl protease AED1"/>
    <property type="match status" value="1"/>
</dbReference>
<dbReference type="Gramene" id="TraesWEE_scaffold_034614_01G000100.1">
    <property type="protein sequence ID" value="TraesWEE_scaffold_034614_01G000100.1"/>
    <property type="gene ID" value="TraesWEE_scaffold_034614_01G000100"/>
</dbReference>
<dbReference type="PANTHER" id="PTHR13683:SF762">
    <property type="entry name" value="ASPARTYL PROTEASE AED1"/>
    <property type="match status" value="1"/>
</dbReference>
<dbReference type="Gramene" id="TraesARI6D03G03721050.1">
    <property type="protein sequence ID" value="TraesARI6D03G03721050.1"/>
    <property type="gene ID" value="TraesARI6D03G03721050"/>
</dbReference>
<dbReference type="Gramene" id="TraesCS6D03G0636900.1">
    <property type="protein sequence ID" value="TraesCS6D03G0636900.1.CDS"/>
    <property type="gene ID" value="TraesCS6D03G0636900"/>
</dbReference>
<dbReference type="Gramene" id="TraesSYM6D03G03704450.1">
    <property type="protein sequence ID" value="TraesSYM6D03G03704450.1"/>
    <property type="gene ID" value="TraesSYM6D03G03704450"/>
</dbReference>
<dbReference type="InterPro" id="IPR021109">
    <property type="entry name" value="Peptidase_aspartic_dom_sf"/>
</dbReference>
<dbReference type="AlphaFoldDB" id="A0A3B6QH38"/>
<dbReference type="OrthoDB" id="10285540at2759"/>
<dbReference type="SUPFAM" id="SSF50630">
    <property type="entry name" value="Acid proteases"/>
    <property type="match status" value="1"/>
</dbReference>
<sequence>MKQGLMTAMSSVSQQLLLLLFCYYSAAARAEAVCAEQPATPSSSSGPTVPLNHRYGPCSPAPSTVEPTMAELLRADQLRAKYVRRKFSGTDGLQPLDLTVPADLGLALGTLQYVITVGIGSPVVTQTMMIDTSGDVSWVHCRSPTGSTLFDPSKSTTYAPFSCSAAECTQLGNKGNGCSNSTCQYVIEYTNQPNNTGTYGSDTLMLSSSDTVENFQFGCRQDEAEVEDSMDGLMGLGGDVQSLVSQTEATYGKAYSYCLPPTNATSGFLTLGGPNDTSGFLSTPMIRWEQVPTFHGVLLQDIVVNGTQLNIPPSAFAAGSLVSSGAYITRLPPAAYTALKTAFKASMTQYKTMPARSILDTCFDFTGLELDSITVPDVALVFDGGAVVNLDRSGVVIGNCLAFAASTNPSGIPSVIGNVQQRTLEVLLNVGQSVVGFRPGAC</sequence>
<dbReference type="Pfam" id="PF14541">
    <property type="entry name" value="TAXi_C"/>
    <property type="match status" value="1"/>
</dbReference>
<dbReference type="InterPro" id="IPR032861">
    <property type="entry name" value="TAXi_N"/>
</dbReference>
<reference evidence="4" key="2">
    <citation type="submission" date="2018-10" db="UniProtKB">
        <authorList>
            <consortium name="EnsemblPlants"/>
        </authorList>
    </citation>
    <scope>IDENTIFICATION</scope>
</reference>
<dbReference type="Gramene" id="TraesLDM6D03G03760550.1">
    <property type="protein sequence ID" value="TraesLDM6D03G03760550.1"/>
    <property type="gene ID" value="TraesLDM6D03G03760550"/>
</dbReference>
<dbReference type="Gramene" id="TraesPARA_EIv1.0_2151320.1">
    <property type="protein sequence ID" value="TraesPARA_EIv1.0_2151320.1.CDS"/>
    <property type="gene ID" value="TraesPARA_EIv1.0_2151320"/>
</dbReference>
<protein>
    <recommendedName>
        <fullName evidence="3">Peptidase A1 domain-containing protein</fullName>
    </recommendedName>
</protein>
<accession>A0A3B6QH38</accession>
<keyword evidence="2" id="KW-0732">Signal</keyword>
<dbReference type="SMR" id="A0A3B6QH38"/>
<evidence type="ECO:0000256" key="2">
    <source>
        <dbReference type="SAM" id="SignalP"/>
    </source>
</evidence>
<evidence type="ECO:0000313" key="4">
    <source>
        <dbReference type="EnsemblPlants" id="TraesCS6D02G263900.1"/>
    </source>
</evidence>
<feature type="signal peptide" evidence="2">
    <location>
        <begin position="1"/>
        <end position="30"/>
    </location>
</feature>
<dbReference type="Gramene" id="TraesCAD_scaffold_043581_01G000100.1">
    <property type="protein sequence ID" value="TraesCAD_scaffold_043581_01G000100.1"/>
    <property type="gene ID" value="TraesCAD_scaffold_043581_01G000100"/>
</dbReference>
<keyword evidence="5" id="KW-1185">Reference proteome</keyword>
<dbReference type="EnsemblPlants" id="TraesCS6D02G263900.1">
    <property type="protein sequence ID" value="TraesCS6D02G263900.1"/>
    <property type="gene ID" value="TraesCS6D02G263900"/>
</dbReference>
<dbReference type="Gramene" id="TraesJAG6D03G03739720.1">
    <property type="protein sequence ID" value="TraesJAG6D03G03739720.1"/>
    <property type="gene ID" value="TraesJAG6D03G03739720"/>
</dbReference>
<dbReference type="Gene3D" id="2.40.70.10">
    <property type="entry name" value="Acid Proteases"/>
    <property type="match status" value="2"/>
</dbReference>
<dbReference type="OMA" id="NSTCQYV"/>
<evidence type="ECO:0000313" key="5">
    <source>
        <dbReference type="Proteomes" id="UP000019116"/>
    </source>
</evidence>
<dbReference type="InterPro" id="IPR033121">
    <property type="entry name" value="PEPTIDASE_A1"/>
</dbReference>
<feature type="domain" description="Peptidase A1" evidence="3">
    <location>
        <begin position="113"/>
        <end position="438"/>
    </location>
</feature>
<reference evidence="4" key="1">
    <citation type="submission" date="2018-08" db="EMBL/GenBank/DDBJ databases">
        <authorList>
            <person name="Rossello M."/>
        </authorList>
    </citation>
    <scope>NUCLEOTIDE SEQUENCE [LARGE SCALE GENOMIC DNA]</scope>
    <source>
        <strain evidence="4">cv. Chinese Spring</strain>
    </source>
</reference>